<dbReference type="SUPFAM" id="SSF88659">
    <property type="entry name" value="Sigma3 and sigma4 domains of RNA polymerase sigma factors"/>
    <property type="match status" value="1"/>
</dbReference>
<dbReference type="InterPro" id="IPR011517">
    <property type="entry name" value="RNA_pol_sigma70_ECF-like"/>
</dbReference>
<dbReference type="InterPro" id="IPR039425">
    <property type="entry name" value="RNA_pol_sigma-70-like"/>
</dbReference>
<dbReference type="InterPro" id="IPR014284">
    <property type="entry name" value="RNA_pol_sigma-70_dom"/>
</dbReference>
<gene>
    <name evidence="5" type="ORF">KC729_20045</name>
</gene>
<accession>A0A956RRX1</accession>
<dbReference type="EMBL" id="JAGQHR010000930">
    <property type="protein sequence ID" value="MCA9729987.1"/>
    <property type="molecule type" value="Genomic_DNA"/>
</dbReference>
<dbReference type="GO" id="GO:0016987">
    <property type="term" value="F:sigma factor activity"/>
    <property type="evidence" value="ECO:0007669"/>
    <property type="project" value="UniProtKB-KW"/>
</dbReference>
<dbReference type="InterPro" id="IPR053812">
    <property type="entry name" value="HTH_Sigma70_ECF-like"/>
</dbReference>
<proteinExistence type="predicted"/>
<dbReference type="PANTHER" id="PTHR43133:SF39">
    <property type="entry name" value="SIMILAR TO RNA POLYMERASE SIGMA-E FACTOR"/>
    <property type="match status" value="1"/>
</dbReference>
<reference evidence="5" key="2">
    <citation type="journal article" date="2021" name="Microbiome">
        <title>Successional dynamics and alternative stable states in a saline activated sludge microbial community over 9 years.</title>
        <authorList>
            <person name="Wang Y."/>
            <person name="Ye J."/>
            <person name="Ju F."/>
            <person name="Liu L."/>
            <person name="Boyd J.A."/>
            <person name="Deng Y."/>
            <person name="Parks D.H."/>
            <person name="Jiang X."/>
            <person name="Yin X."/>
            <person name="Woodcroft B.J."/>
            <person name="Tyson G.W."/>
            <person name="Hugenholtz P."/>
            <person name="Polz M.F."/>
            <person name="Zhang T."/>
        </authorList>
    </citation>
    <scope>NUCLEOTIDE SEQUENCE</scope>
    <source>
        <strain evidence="5">HKST-UBA01</strain>
    </source>
</reference>
<dbReference type="InterPro" id="IPR013324">
    <property type="entry name" value="RNA_pol_sigma_r3/r4-like"/>
</dbReference>
<keyword evidence="3" id="KW-0804">Transcription</keyword>
<reference evidence="5" key="1">
    <citation type="submission" date="2020-04" db="EMBL/GenBank/DDBJ databases">
        <authorList>
            <person name="Zhang T."/>
        </authorList>
    </citation>
    <scope>NUCLEOTIDE SEQUENCE</scope>
    <source>
        <strain evidence="5">HKST-UBA01</strain>
    </source>
</reference>
<dbReference type="AlphaFoldDB" id="A0A956RRX1"/>
<organism evidence="5 6">
    <name type="scientific">Eiseniibacteriota bacterium</name>
    <dbReference type="NCBI Taxonomy" id="2212470"/>
    <lineage>
        <taxon>Bacteria</taxon>
        <taxon>Candidatus Eiseniibacteriota</taxon>
    </lineage>
</organism>
<comment type="caution">
    <text evidence="5">The sequence shown here is derived from an EMBL/GenBank/DDBJ whole genome shotgun (WGS) entry which is preliminary data.</text>
</comment>
<evidence type="ECO:0000313" key="5">
    <source>
        <dbReference type="EMBL" id="MCA9729987.1"/>
    </source>
</evidence>
<evidence type="ECO:0000256" key="3">
    <source>
        <dbReference type="ARBA" id="ARBA00023163"/>
    </source>
</evidence>
<dbReference type="Pfam" id="PF07638">
    <property type="entry name" value="Sigma70_ECF"/>
    <property type="match status" value="1"/>
</dbReference>
<dbReference type="NCBIfam" id="TIGR02937">
    <property type="entry name" value="sigma70-ECF"/>
    <property type="match status" value="1"/>
</dbReference>
<evidence type="ECO:0000259" key="4">
    <source>
        <dbReference type="Pfam" id="PF07638"/>
    </source>
</evidence>
<evidence type="ECO:0000256" key="1">
    <source>
        <dbReference type="ARBA" id="ARBA00023015"/>
    </source>
</evidence>
<evidence type="ECO:0000313" key="6">
    <source>
        <dbReference type="Proteomes" id="UP000697710"/>
    </source>
</evidence>
<dbReference type="Proteomes" id="UP000697710">
    <property type="component" value="Unassembled WGS sequence"/>
</dbReference>
<dbReference type="InterPro" id="IPR036388">
    <property type="entry name" value="WH-like_DNA-bd_sf"/>
</dbReference>
<dbReference type="PANTHER" id="PTHR43133">
    <property type="entry name" value="RNA POLYMERASE ECF-TYPE SIGMA FACTO"/>
    <property type="match status" value="1"/>
</dbReference>
<dbReference type="NCBIfam" id="TIGR02999">
    <property type="entry name" value="Sig-70_X6"/>
    <property type="match status" value="1"/>
</dbReference>
<name>A0A956RRX1_UNCEI</name>
<protein>
    <submittedName>
        <fullName evidence="5">Sigma-70 family RNA polymerase sigma factor</fullName>
    </submittedName>
</protein>
<dbReference type="GO" id="GO:0006352">
    <property type="term" value="P:DNA-templated transcription initiation"/>
    <property type="evidence" value="ECO:0007669"/>
    <property type="project" value="InterPro"/>
</dbReference>
<feature type="domain" description="RNA polymerase sigma-70 ECF-like HTH" evidence="4">
    <location>
        <begin position="8"/>
        <end position="188"/>
    </location>
</feature>
<keyword evidence="1" id="KW-0805">Transcription regulation</keyword>
<sequence length="197" mass="22419">MDPSEDTTEVTQLLRKVSRGEASSAALFPIVYDELRALAARHLSRERPEHTLQATALVHEAYLRLVDLDRMDWRDRVHFFAAASGSIRRILVDHARAKGRQKRGGNEPKLPLKEALAIPIHEPGPELVELDDAMCRLAEDHPEKARVVELRYFGGLTVAEIAEVLGVKERTVDRYWFFARNWLFRELTEGTAGPDVR</sequence>
<dbReference type="Gene3D" id="1.10.10.10">
    <property type="entry name" value="Winged helix-like DNA-binding domain superfamily/Winged helix DNA-binding domain"/>
    <property type="match status" value="1"/>
</dbReference>
<keyword evidence="2" id="KW-0731">Sigma factor</keyword>
<evidence type="ECO:0000256" key="2">
    <source>
        <dbReference type="ARBA" id="ARBA00023082"/>
    </source>
</evidence>